<name>A0ABR5IBX1_9ACTN</name>
<keyword evidence="4" id="KW-1185">Reference proteome</keyword>
<evidence type="ECO:0000313" key="3">
    <source>
        <dbReference type="EMBL" id="KNA91150.1"/>
    </source>
</evidence>
<dbReference type="Gene3D" id="2.40.128.110">
    <property type="entry name" value="Lipid/polyisoprenoid-binding, YceI-like"/>
    <property type="match status" value="1"/>
</dbReference>
<evidence type="ECO:0000259" key="2">
    <source>
        <dbReference type="SMART" id="SM00867"/>
    </source>
</evidence>
<sequence length="183" mass="19319">MAQESWQFGPANGTLILHTGVTGPASRTGHRLTIEMQQWSASVGLSDGVPSDVSASIDVDSLTVVSGEGGVTPLTGPEKSLARSNALKSLNASKSPTITYDAASITTIEAGYRIDGTLSINGKQRQHPLDVEVADADGKRTATIETTVSHRDFGLKPYSMMMGALKVDDEVRVTINVELPADH</sequence>
<dbReference type="GO" id="GO:0032259">
    <property type="term" value="P:methylation"/>
    <property type="evidence" value="ECO:0007669"/>
    <property type="project" value="UniProtKB-KW"/>
</dbReference>
<comment type="similarity">
    <text evidence="1">Belongs to the UPF0312 family.</text>
</comment>
<keyword evidence="3" id="KW-0489">Methyltransferase</keyword>
<evidence type="ECO:0000256" key="1">
    <source>
        <dbReference type="ARBA" id="ARBA00008812"/>
    </source>
</evidence>
<keyword evidence="3" id="KW-0808">Transferase</keyword>
<dbReference type="InterPro" id="IPR036761">
    <property type="entry name" value="TTHA0802/YceI-like_sf"/>
</dbReference>
<dbReference type="GO" id="GO:0008168">
    <property type="term" value="F:methyltransferase activity"/>
    <property type="evidence" value="ECO:0007669"/>
    <property type="project" value="UniProtKB-KW"/>
</dbReference>
<comment type="caution">
    <text evidence="3">The sequence shown here is derived from an EMBL/GenBank/DDBJ whole genome shotgun (WGS) entry which is preliminary data.</text>
</comment>
<evidence type="ECO:0000313" key="4">
    <source>
        <dbReference type="Proteomes" id="UP000037247"/>
    </source>
</evidence>
<gene>
    <name evidence="3" type="ORF">ABW18_12775</name>
</gene>
<protein>
    <submittedName>
        <fullName evidence="3">S-adenosyl-L-methionine-dependent methyltransferase</fullName>
    </submittedName>
</protein>
<dbReference type="PANTHER" id="PTHR34406">
    <property type="entry name" value="PROTEIN YCEI"/>
    <property type="match status" value="1"/>
</dbReference>
<dbReference type="InterPro" id="IPR007372">
    <property type="entry name" value="Lipid/polyisoprenoid-bd_YceI"/>
</dbReference>
<dbReference type="EMBL" id="LDTZ01000017">
    <property type="protein sequence ID" value="KNA91150.1"/>
    <property type="molecule type" value="Genomic_DNA"/>
</dbReference>
<dbReference type="SUPFAM" id="SSF101874">
    <property type="entry name" value="YceI-like"/>
    <property type="match status" value="1"/>
</dbReference>
<dbReference type="Proteomes" id="UP000037247">
    <property type="component" value="Unassembled WGS sequence"/>
</dbReference>
<dbReference type="Pfam" id="PF04264">
    <property type="entry name" value="YceI"/>
    <property type="match status" value="1"/>
</dbReference>
<dbReference type="RefSeq" id="WP_049699321.1">
    <property type="nucleotide sequence ID" value="NZ_JAQDQF010000008.1"/>
</dbReference>
<accession>A0ABR5IBX1</accession>
<dbReference type="SMART" id="SM00867">
    <property type="entry name" value="YceI"/>
    <property type="match status" value="1"/>
</dbReference>
<feature type="domain" description="Lipid/polyisoprenoid-binding YceI-like" evidence="2">
    <location>
        <begin position="5"/>
        <end position="180"/>
    </location>
</feature>
<dbReference type="PANTHER" id="PTHR34406:SF1">
    <property type="entry name" value="PROTEIN YCEI"/>
    <property type="match status" value="1"/>
</dbReference>
<reference evidence="3 4" key="1">
    <citation type="submission" date="2015-05" db="EMBL/GenBank/DDBJ databases">
        <title>Draft genome sequence of the bacterium Gordonia jacobaea a new member of the Gordonia genus.</title>
        <authorList>
            <person name="Jimenez-Galisteo G."/>
            <person name="Dominguez A."/>
            <person name="Munoz E."/>
            <person name="Vinas M."/>
        </authorList>
    </citation>
    <scope>NUCLEOTIDE SEQUENCE [LARGE SCALE GENOMIC DNA]</scope>
    <source>
        <strain evidence="4">mv1</strain>
    </source>
</reference>
<proteinExistence type="inferred from homology"/>
<organism evidence="3 4">
    <name type="scientific">Gordonia jacobaea</name>
    <dbReference type="NCBI Taxonomy" id="122202"/>
    <lineage>
        <taxon>Bacteria</taxon>
        <taxon>Bacillati</taxon>
        <taxon>Actinomycetota</taxon>
        <taxon>Actinomycetes</taxon>
        <taxon>Mycobacteriales</taxon>
        <taxon>Gordoniaceae</taxon>
        <taxon>Gordonia</taxon>
    </lineage>
</organism>